<dbReference type="SUPFAM" id="SSF52402">
    <property type="entry name" value="Adenine nucleotide alpha hydrolases-like"/>
    <property type="match status" value="1"/>
</dbReference>
<dbReference type="AlphaFoldDB" id="A0A4V6ILM7"/>
<protein>
    <submittedName>
        <fullName evidence="2">Uspa</fullName>
    </submittedName>
</protein>
<sequence>MDSMLIALSDSMSSKAVLEYVLAMAWCPEDLQVTLLHVFRKQSGGEALMGQKFMKKQPARYMEVLEQARDRFVEKGVPPENITLLMVTEPYDTIADGIIDQARRVNPSLVVIGRKRMSKAEEFVLGDASIKLVRALEGMAVLVVKVS</sequence>
<dbReference type="RefSeq" id="WP_180142618.1">
    <property type="nucleotide sequence ID" value="NZ_CAADHO010000006.1"/>
</dbReference>
<accession>A0A4V6ILM7</accession>
<name>A0A4V6ILM7_9BACT</name>
<dbReference type="Proteomes" id="UP000507962">
    <property type="component" value="Unassembled WGS sequence"/>
</dbReference>
<dbReference type="Gene3D" id="3.40.50.620">
    <property type="entry name" value="HUPs"/>
    <property type="match status" value="1"/>
</dbReference>
<dbReference type="InterPro" id="IPR014729">
    <property type="entry name" value="Rossmann-like_a/b/a_fold"/>
</dbReference>
<evidence type="ECO:0000313" key="3">
    <source>
        <dbReference type="Proteomes" id="UP000507962"/>
    </source>
</evidence>
<keyword evidence="3" id="KW-1185">Reference proteome</keyword>
<gene>
    <name evidence="2" type="ORF">MSL71_33790</name>
</gene>
<dbReference type="Pfam" id="PF00582">
    <property type="entry name" value="Usp"/>
    <property type="match status" value="1"/>
</dbReference>
<proteinExistence type="predicted"/>
<dbReference type="EMBL" id="CAADHO010000006">
    <property type="protein sequence ID" value="VFQ45718.1"/>
    <property type="molecule type" value="Genomic_DNA"/>
</dbReference>
<reference evidence="2 3" key="1">
    <citation type="submission" date="2019-03" db="EMBL/GenBank/DDBJ databases">
        <authorList>
            <person name="Nijsse B."/>
        </authorList>
    </citation>
    <scope>NUCLEOTIDE SEQUENCE [LARGE SCALE GENOMIC DNA]</scope>
    <source>
        <strain evidence="2">Desulfoluna butyratoxydans MSL71</strain>
    </source>
</reference>
<organism evidence="2 3">
    <name type="scientific">Desulfoluna butyratoxydans</name>
    <dbReference type="NCBI Taxonomy" id="231438"/>
    <lineage>
        <taxon>Bacteria</taxon>
        <taxon>Pseudomonadati</taxon>
        <taxon>Thermodesulfobacteriota</taxon>
        <taxon>Desulfobacteria</taxon>
        <taxon>Desulfobacterales</taxon>
        <taxon>Desulfolunaceae</taxon>
        <taxon>Desulfoluna</taxon>
    </lineage>
</organism>
<evidence type="ECO:0000313" key="2">
    <source>
        <dbReference type="EMBL" id="VFQ45718.1"/>
    </source>
</evidence>
<dbReference type="InterPro" id="IPR006016">
    <property type="entry name" value="UspA"/>
</dbReference>
<evidence type="ECO:0000259" key="1">
    <source>
        <dbReference type="Pfam" id="PF00582"/>
    </source>
</evidence>
<dbReference type="CDD" id="cd00293">
    <property type="entry name" value="USP-like"/>
    <property type="match status" value="1"/>
</dbReference>
<feature type="domain" description="UspA" evidence="1">
    <location>
        <begin position="2"/>
        <end position="144"/>
    </location>
</feature>